<feature type="domain" description="Replication protein A OB" evidence="2">
    <location>
        <begin position="4"/>
        <end position="98"/>
    </location>
</feature>
<proteinExistence type="predicted"/>
<dbReference type="AlphaFoldDB" id="A0AAF0UJ21"/>
<dbReference type="Pfam" id="PF16900">
    <property type="entry name" value="REPA_OB_2"/>
    <property type="match status" value="1"/>
</dbReference>
<keyword evidence="1" id="KW-0238">DNA-binding</keyword>
<dbReference type="GO" id="GO:0003677">
    <property type="term" value="F:DNA binding"/>
    <property type="evidence" value="ECO:0007669"/>
    <property type="project" value="UniProtKB-KW"/>
</dbReference>
<evidence type="ECO:0000313" key="3">
    <source>
        <dbReference type="EMBL" id="WMV47348.1"/>
    </source>
</evidence>
<name>A0AAF0UJ21_SOLVR</name>
<evidence type="ECO:0000259" key="2">
    <source>
        <dbReference type="Pfam" id="PF16900"/>
    </source>
</evidence>
<keyword evidence="4" id="KW-1185">Reference proteome</keyword>
<evidence type="ECO:0000256" key="1">
    <source>
        <dbReference type="ARBA" id="ARBA00023125"/>
    </source>
</evidence>
<dbReference type="SUPFAM" id="SSF50249">
    <property type="entry name" value="Nucleic acid-binding proteins"/>
    <property type="match status" value="2"/>
</dbReference>
<dbReference type="InterPro" id="IPR012340">
    <property type="entry name" value="NA-bd_OB-fold"/>
</dbReference>
<dbReference type="PANTHER" id="PTHR47910">
    <property type="entry name" value="RIBULOSE BISPHOSPHATE CARBOXYLASE LARGE CHAIN, CATALYTIC DOMAIN-CONTAINING PROTEIN"/>
    <property type="match status" value="1"/>
</dbReference>
<sequence length="289" mass="32789">MMVDSTAEIDILAIVLRYGPQKYADHSHHKCREITLCDNQKNQFLLTLWEDFGEIEGNEIAAKMATEANLIVILERSIKISTYQGLSLQTRFDSTVCVDPNYPQAVELINWQKKTKRMLLSCALEKTSTSSSVPPKIVTFAGQQVISIAEMSLAASMGLFYVEAEISDEFQDFCVLECSGCKQKKRTKDKKAFECPKCNRKTTLVPWCIFQIDLIDGTATTITSISAELGEKLLSMTVEDIFDITCAKRQSLSPNHVHQMLSNKLFQIQRRRNLNHPHQPKLCKRSVYI</sequence>
<dbReference type="Proteomes" id="UP001234989">
    <property type="component" value="Chromosome 9"/>
</dbReference>
<dbReference type="PANTHER" id="PTHR47910:SF2">
    <property type="entry name" value="RIBULOSE BISPHOSPHATE CARBOXYLASE LARGE CHAIN, CATALYTIC DOMAIN-CONTAINING PROTEIN"/>
    <property type="match status" value="1"/>
</dbReference>
<dbReference type="InterPro" id="IPR031657">
    <property type="entry name" value="REPA_OB_2"/>
</dbReference>
<evidence type="ECO:0000313" key="4">
    <source>
        <dbReference type="Proteomes" id="UP001234989"/>
    </source>
</evidence>
<gene>
    <name evidence="3" type="ORF">MTR67_040733</name>
</gene>
<organism evidence="3 4">
    <name type="scientific">Solanum verrucosum</name>
    <dbReference type="NCBI Taxonomy" id="315347"/>
    <lineage>
        <taxon>Eukaryota</taxon>
        <taxon>Viridiplantae</taxon>
        <taxon>Streptophyta</taxon>
        <taxon>Embryophyta</taxon>
        <taxon>Tracheophyta</taxon>
        <taxon>Spermatophyta</taxon>
        <taxon>Magnoliopsida</taxon>
        <taxon>eudicotyledons</taxon>
        <taxon>Gunneridae</taxon>
        <taxon>Pentapetalae</taxon>
        <taxon>asterids</taxon>
        <taxon>lamiids</taxon>
        <taxon>Solanales</taxon>
        <taxon>Solanaceae</taxon>
        <taxon>Solanoideae</taxon>
        <taxon>Solaneae</taxon>
        <taxon>Solanum</taxon>
    </lineage>
</organism>
<dbReference type="Gene3D" id="2.40.50.140">
    <property type="entry name" value="Nucleic acid-binding proteins"/>
    <property type="match status" value="2"/>
</dbReference>
<protein>
    <recommendedName>
        <fullName evidence="2">Replication protein A OB domain-containing protein</fullName>
    </recommendedName>
</protein>
<accession>A0AAF0UJ21</accession>
<dbReference type="EMBL" id="CP133620">
    <property type="protein sequence ID" value="WMV47348.1"/>
    <property type="molecule type" value="Genomic_DNA"/>
</dbReference>
<reference evidence="3" key="1">
    <citation type="submission" date="2023-08" db="EMBL/GenBank/DDBJ databases">
        <title>A de novo genome assembly of Solanum verrucosum Schlechtendal, a Mexican diploid species geographically isolated from the other diploid A-genome species in potato relatives.</title>
        <authorList>
            <person name="Hosaka K."/>
        </authorList>
    </citation>
    <scope>NUCLEOTIDE SEQUENCE</scope>
    <source>
        <tissue evidence="3">Young leaves</tissue>
    </source>
</reference>